<evidence type="ECO:0000256" key="3">
    <source>
        <dbReference type="ARBA" id="ARBA00023295"/>
    </source>
</evidence>
<dbReference type="EMBL" id="JAFCIX010000102">
    <property type="protein sequence ID" value="KAH6598706.1"/>
    <property type="molecule type" value="Genomic_DNA"/>
</dbReference>
<evidence type="ECO:0000256" key="1">
    <source>
        <dbReference type="ARBA" id="ARBA00007754"/>
    </source>
</evidence>
<sequence>MPTTRQCCGFIFAIKVLVAFLIAVGGIGYQAYIVYRLYGPGLVLPPVSFPPPTSVDASRCYHNAANGKSRLEPPPGIFWLGFSLNWNSEVPSAFNSKLGLKPAIFNSFVKINATDFENDIITWNAQQAGQVGAMLELTLMPTVPVETIPTTLLWDYAVLMRRINSAYGVPVLLRFGHEMNGPWMEGFGMRPREYIQAFTTLASYVRTNTNMTAMLWSPNVGNSYPFGAVAGQAPTPAVGTPNFLALDTNKDGVLNNLDDPYGPYYPGDQWVDWVGVSVYNYRYDANHQVSTVVLDDLSVPGETSLTGADPIHNFYQRFVIDTKKPFILSETGSAYQTGGGQVVPANTDQNQFEMASKRSWWSAIFAASIGANAPLPRLIAAVWFEEAKAEVDGSLNGALTWRDFRVSSNTTVRNAFVSDLNALGNQLDWAGSLKVSCDGSVAISP</sequence>
<evidence type="ECO:0000259" key="6">
    <source>
        <dbReference type="PROSITE" id="PS51764"/>
    </source>
</evidence>
<keyword evidence="5" id="KW-0812">Transmembrane</keyword>
<evidence type="ECO:0000256" key="5">
    <source>
        <dbReference type="SAM" id="Phobius"/>
    </source>
</evidence>
<evidence type="ECO:0000313" key="8">
    <source>
        <dbReference type="Proteomes" id="UP001648503"/>
    </source>
</evidence>
<keyword evidence="3 4" id="KW-0326">Glycosidase</keyword>
<feature type="domain" description="GH26" evidence="6">
    <location>
        <begin position="62"/>
        <end position="416"/>
    </location>
</feature>
<evidence type="ECO:0000256" key="2">
    <source>
        <dbReference type="ARBA" id="ARBA00022801"/>
    </source>
</evidence>
<keyword evidence="5" id="KW-0472">Membrane</keyword>
<keyword evidence="8" id="KW-1185">Reference proteome</keyword>
<accession>A0ABQ8FIR0</accession>
<evidence type="ECO:0000256" key="4">
    <source>
        <dbReference type="PROSITE-ProRule" id="PRU01100"/>
    </source>
</evidence>
<comment type="similarity">
    <text evidence="1 4">Belongs to the glycosyl hydrolase 26 family.</text>
</comment>
<keyword evidence="2 4" id="KW-0378">Hydrolase</keyword>
<feature type="active site" description="Proton donor" evidence="4">
    <location>
        <position position="178"/>
    </location>
</feature>
<feature type="transmembrane region" description="Helical" evidence="5">
    <location>
        <begin position="12"/>
        <end position="35"/>
    </location>
</feature>
<dbReference type="InterPro" id="IPR022790">
    <property type="entry name" value="GH26_dom"/>
</dbReference>
<dbReference type="InterPro" id="IPR017853">
    <property type="entry name" value="GH"/>
</dbReference>
<proteinExistence type="inferred from homology"/>
<evidence type="ECO:0000313" key="7">
    <source>
        <dbReference type="EMBL" id="KAH6598706.1"/>
    </source>
</evidence>
<protein>
    <recommendedName>
        <fullName evidence="6">GH26 domain-containing protein</fullName>
    </recommendedName>
</protein>
<keyword evidence="5" id="KW-1133">Transmembrane helix</keyword>
<gene>
    <name evidence="7" type="ORF">BASA50_003740</name>
</gene>
<dbReference type="InterPro" id="IPR000805">
    <property type="entry name" value="Glyco_hydro_26"/>
</dbReference>
<dbReference type="Gene3D" id="3.20.20.80">
    <property type="entry name" value="Glycosidases"/>
    <property type="match status" value="1"/>
</dbReference>
<dbReference type="Proteomes" id="UP001648503">
    <property type="component" value="Unassembled WGS sequence"/>
</dbReference>
<comment type="caution">
    <text evidence="7">The sequence shown here is derived from an EMBL/GenBank/DDBJ whole genome shotgun (WGS) entry which is preliminary data.</text>
</comment>
<dbReference type="PANTHER" id="PTHR40079:SF4">
    <property type="entry name" value="GH26 DOMAIN-CONTAINING PROTEIN-RELATED"/>
    <property type="match status" value="1"/>
</dbReference>
<dbReference type="PROSITE" id="PS51764">
    <property type="entry name" value="GH26"/>
    <property type="match status" value="1"/>
</dbReference>
<reference evidence="7 8" key="1">
    <citation type="submission" date="2021-02" db="EMBL/GenBank/DDBJ databases">
        <title>Variation within the Batrachochytrium salamandrivorans European outbreak.</title>
        <authorList>
            <person name="Kelly M."/>
            <person name="Pasmans F."/>
            <person name="Shea T.P."/>
            <person name="Munoz J.F."/>
            <person name="Carranza S."/>
            <person name="Cuomo C.A."/>
            <person name="Martel A."/>
        </authorList>
    </citation>
    <scope>NUCLEOTIDE SEQUENCE [LARGE SCALE GENOMIC DNA]</scope>
    <source>
        <strain evidence="7 8">AMFP18/2</strain>
    </source>
</reference>
<name>A0ABQ8FIR0_9FUNG</name>
<organism evidence="7 8">
    <name type="scientific">Batrachochytrium salamandrivorans</name>
    <dbReference type="NCBI Taxonomy" id="1357716"/>
    <lineage>
        <taxon>Eukaryota</taxon>
        <taxon>Fungi</taxon>
        <taxon>Fungi incertae sedis</taxon>
        <taxon>Chytridiomycota</taxon>
        <taxon>Chytridiomycota incertae sedis</taxon>
        <taxon>Chytridiomycetes</taxon>
        <taxon>Rhizophydiales</taxon>
        <taxon>Rhizophydiales incertae sedis</taxon>
        <taxon>Batrachochytrium</taxon>
    </lineage>
</organism>
<dbReference type="PANTHER" id="PTHR40079">
    <property type="entry name" value="MANNAN ENDO-1,4-BETA-MANNOSIDASE E-RELATED"/>
    <property type="match status" value="1"/>
</dbReference>
<feature type="active site" description="Nucleophile" evidence="4">
    <location>
        <position position="330"/>
    </location>
</feature>
<dbReference type="SUPFAM" id="SSF51445">
    <property type="entry name" value="(Trans)glycosidases"/>
    <property type="match status" value="1"/>
</dbReference>